<comment type="pathway">
    <text evidence="1">Cofactor biosynthesis; adenosylcobalamin biosynthesis.</text>
</comment>
<keyword evidence="3" id="KW-0169">Cobalamin biosynthesis</keyword>
<keyword evidence="6" id="KW-0949">S-adenosyl-L-methionine</keyword>
<evidence type="ECO:0000313" key="8">
    <source>
        <dbReference type="EMBL" id="TDY64871.1"/>
    </source>
</evidence>
<dbReference type="InterPro" id="IPR014776">
    <property type="entry name" value="4pyrrole_Mease_sub2"/>
</dbReference>
<accession>A0A4V6QDD6</accession>
<comment type="similarity">
    <text evidence="2">Belongs to the precorrin methyltransferase family.</text>
</comment>
<dbReference type="Gene3D" id="3.40.1010.10">
    <property type="entry name" value="Cobalt-precorrin-4 Transmethylase, Domain 1"/>
    <property type="match status" value="1"/>
</dbReference>
<dbReference type="InterPro" id="IPR050161">
    <property type="entry name" value="Siro_Cobalamin_biosynth"/>
</dbReference>
<dbReference type="GO" id="GO:0009236">
    <property type="term" value="P:cobalamin biosynthetic process"/>
    <property type="evidence" value="ECO:0007669"/>
    <property type="project" value="UniProtKB-UniPathway"/>
</dbReference>
<reference evidence="8 9" key="1">
    <citation type="submission" date="2019-03" db="EMBL/GenBank/DDBJ databases">
        <title>Genomic Encyclopedia of Type Strains, Phase IV (KMG-IV): sequencing the most valuable type-strain genomes for metagenomic binning, comparative biology and taxonomic classification.</title>
        <authorList>
            <person name="Goeker M."/>
        </authorList>
    </citation>
    <scope>NUCLEOTIDE SEQUENCE [LARGE SCALE GENOMIC DNA]</scope>
    <source>
        <strain evidence="8 9">DSM 25964</strain>
    </source>
</reference>
<name>A0A4V6QDD6_9BACT</name>
<dbReference type="InterPro" id="IPR014777">
    <property type="entry name" value="4pyrrole_Mease_sub1"/>
</dbReference>
<gene>
    <name evidence="8" type="ORF">C8D99_10116</name>
</gene>
<dbReference type="InterPro" id="IPR035996">
    <property type="entry name" value="4pyrrol_Methylase_sf"/>
</dbReference>
<keyword evidence="5 8" id="KW-0808">Transferase</keyword>
<dbReference type="GO" id="GO:0046026">
    <property type="term" value="F:precorrin-4 C11-methyltransferase activity"/>
    <property type="evidence" value="ECO:0007669"/>
    <property type="project" value="InterPro"/>
</dbReference>
<protein>
    <submittedName>
        <fullName evidence="8">Precorrin-4/cobalt-precorrin-4 C11-methyltransferase</fullName>
    </submittedName>
</protein>
<feature type="domain" description="Tetrapyrrole methylase" evidence="7">
    <location>
        <begin position="8"/>
        <end position="213"/>
    </location>
</feature>
<evidence type="ECO:0000259" key="7">
    <source>
        <dbReference type="Pfam" id="PF00590"/>
    </source>
</evidence>
<dbReference type="NCBIfam" id="TIGR01465">
    <property type="entry name" value="cobM_cbiF"/>
    <property type="match status" value="1"/>
</dbReference>
<dbReference type="PROSITE" id="PS00839">
    <property type="entry name" value="SUMT_1"/>
    <property type="match status" value="1"/>
</dbReference>
<dbReference type="InterPro" id="IPR006362">
    <property type="entry name" value="Cbl_synth_CobM/CibF"/>
</dbReference>
<evidence type="ECO:0000256" key="1">
    <source>
        <dbReference type="ARBA" id="ARBA00004953"/>
    </source>
</evidence>
<dbReference type="UniPathway" id="UPA00148"/>
<keyword evidence="9" id="KW-1185">Reference proteome</keyword>
<dbReference type="PANTHER" id="PTHR45790:SF4">
    <property type="entry name" value="COBALT-PRECORRIN-4 C(11)-METHYLTRANSFERASE"/>
    <property type="match status" value="1"/>
</dbReference>
<dbReference type="OrthoDB" id="9815856at2"/>
<dbReference type="AlphaFoldDB" id="A0A4V6QDD6"/>
<dbReference type="Pfam" id="PF00590">
    <property type="entry name" value="TP_methylase"/>
    <property type="match status" value="1"/>
</dbReference>
<sequence length="257" mass="27004">MDTAEKTILFVGAGPGDPELLTLKGKKALEEAGLVLYAGSLVNAALLDFCSPGCERTDSSGLSLEEQVALMADAAGRGVPVVRLHTGDPSIFGAVAEQKRLLEEQGLSVQFIPGVSSFQAAAAALGIQYTVPGGNQTVICTRRAGRTPVPPEEDLRRLAAVGTTMVVFLSADQAEAVAEDLVEGGFSPRTPAACVYRASWEDEKILTAPLAELPALMKQHGITRHALIIAGECLASTDARSLLYSPSFSHGWREGSE</sequence>
<evidence type="ECO:0000313" key="9">
    <source>
        <dbReference type="Proteomes" id="UP000295066"/>
    </source>
</evidence>
<dbReference type="InterPro" id="IPR003043">
    <property type="entry name" value="Uropor_MeTrfase_CS"/>
</dbReference>
<dbReference type="GO" id="GO:0032259">
    <property type="term" value="P:methylation"/>
    <property type="evidence" value="ECO:0007669"/>
    <property type="project" value="UniProtKB-KW"/>
</dbReference>
<dbReference type="Proteomes" id="UP000295066">
    <property type="component" value="Unassembled WGS sequence"/>
</dbReference>
<dbReference type="PANTHER" id="PTHR45790">
    <property type="entry name" value="SIROHEME SYNTHASE-RELATED"/>
    <property type="match status" value="1"/>
</dbReference>
<dbReference type="RefSeq" id="WP_133955095.1">
    <property type="nucleotide sequence ID" value="NZ_SORI01000001.1"/>
</dbReference>
<dbReference type="InterPro" id="IPR000878">
    <property type="entry name" value="4pyrrol_Mease"/>
</dbReference>
<dbReference type="EMBL" id="SORI01000001">
    <property type="protein sequence ID" value="TDY64871.1"/>
    <property type="molecule type" value="Genomic_DNA"/>
</dbReference>
<comment type="caution">
    <text evidence="8">The sequence shown here is derived from an EMBL/GenBank/DDBJ whole genome shotgun (WGS) entry which is preliminary data.</text>
</comment>
<dbReference type="Gene3D" id="3.30.950.10">
    <property type="entry name" value="Methyltransferase, Cobalt-precorrin-4 Transmethylase, Domain 2"/>
    <property type="match status" value="1"/>
</dbReference>
<dbReference type="CDD" id="cd11641">
    <property type="entry name" value="Precorrin-4_C11-MT"/>
    <property type="match status" value="1"/>
</dbReference>
<proteinExistence type="inferred from homology"/>
<evidence type="ECO:0000256" key="5">
    <source>
        <dbReference type="ARBA" id="ARBA00022679"/>
    </source>
</evidence>
<organism evidence="8 9">
    <name type="scientific">Aminivibrio pyruvatiphilus</name>
    <dbReference type="NCBI Taxonomy" id="1005740"/>
    <lineage>
        <taxon>Bacteria</taxon>
        <taxon>Thermotogati</taxon>
        <taxon>Synergistota</taxon>
        <taxon>Synergistia</taxon>
        <taxon>Synergistales</taxon>
        <taxon>Aminobacteriaceae</taxon>
        <taxon>Aminivibrio</taxon>
    </lineage>
</organism>
<evidence type="ECO:0000256" key="6">
    <source>
        <dbReference type="ARBA" id="ARBA00022691"/>
    </source>
</evidence>
<keyword evidence="4 8" id="KW-0489">Methyltransferase</keyword>
<evidence type="ECO:0000256" key="2">
    <source>
        <dbReference type="ARBA" id="ARBA00005879"/>
    </source>
</evidence>
<evidence type="ECO:0000256" key="3">
    <source>
        <dbReference type="ARBA" id="ARBA00022573"/>
    </source>
</evidence>
<evidence type="ECO:0000256" key="4">
    <source>
        <dbReference type="ARBA" id="ARBA00022603"/>
    </source>
</evidence>
<dbReference type="SUPFAM" id="SSF53790">
    <property type="entry name" value="Tetrapyrrole methylase"/>
    <property type="match status" value="1"/>
</dbReference>